<dbReference type="CDD" id="cd00130">
    <property type="entry name" value="PAS"/>
    <property type="match status" value="1"/>
</dbReference>
<organism evidence="8 9">
    <name type="scientific">Vogesella aquatica</name>
    <dbReference type="NCBI Taxonomy" id="2984206"/>
    <lineage>
        <taxon>Bacteria</taxon>
        <taxon>Pseudomonadati</taxon>
        <taxon>Pseudomonadota</taxon>
        <taxon>Betaproteobacteria</taxon>
        <taxon>Neisseriales</taxon>
        <taxon>Chromobacteriaceae</taxon>
        <taxon>Vogesella</taxon>
    </lineage>
</organism>
<dbReference type="SMART" id="SM00283">
    <property type="entry name" value="MA"/>
    <property type="match status" value="1"/>
</dbReference>
<feature type="domain" description="HAMP" evidence="7">
    <location>
        <begin position="202"/>
        <end position="254"/>
    </location>
</feature>
<dbReference type="EMBL" id="JAQQLF010000011">
    <property type="protein sequence ID" value="MDC7717629.1"/>
    <property type="molecule type" value="Genomic_DNA"/>
</dbReference>
<dbReference type="InterPro" id="IPR000014">
    <property type="entry name" value="PAS"/>
</dbReference>
<keyword evidence="4" id="KW-1133">Transmembrane helix</keyword>
<protein>
    <submittedName>
        <fullName evidence="8">Methyl-accepting chemotaxis protein</fullName>
    </submittedName>
</protein>
<feature type="transmembrane region" description="Helical" evidence="4">
    <location>
        <begin position="156"/>
        <end position="177"/>
    </location>
</feature>
<gene>
    <name evidence="8" type="ORF">PQU95_10440</name>
</gene>
<keyword evidence="4" id="KW-0812">Transmembrane</keyword>
<dbReference type="Pfam" id="PF08447">
    <property type="entry name" value="PAS_3"/>
    <property type="match status" value="1"/>
</dbReference>
<dbReference type="SUPFAM" id="SSF55785">
    <property type="entry name" value="PYP-like sensor domain (PAS domain)"/>
    <property type="match status" value="1"/>
</dbReference>
<evidence type="ECO:0000259" key="5">
    <source>
        <dbReference type="PROSITE" id="PS50111"/>
    </source>
</evidence>
<sequence>MKINAPVTANELFLDPQRPIVTKTDLKGAITYANRAFIEISGFEERELLGVNHNIVRHPDMPPEAFADLWETVKTGKPWRGIVKNRAKSGDFYWVEAYVTPITVSGQVQGYISVRSTPSRQDVAAAEALYQQVRNKQAVLGSTLKAYAGRKDSGKIGFGLTGLFVSMLFAAGAVPGLQDMPRLGLALVGVVGLSATSLWWRRSEAQAMAVIHRGLRALGEGRLEQPLHANLGGQIGRMTDSLETLRLSLRAMVADTLATSSLTHKQAAQLGSEMSALVDRAREQGGGLNHISDSMMVITESVGRIAGMTEESVRGAEATRRAATDGQAVMKLAEVTAGQAVAVVNQSKAELGELESAIAKIKGMTDLIHEIADQTNLLALNAAIESARAGESGRGFAVVADEVRKLAERTAQTTESITRLVQHIVTITDGVAGKMDLSAAEVGRVSDEIRQSAGHLQSLLQVADEARDFSLSLSAQMASQSASVHQVAASVEQLAALCEQNVNTAQVVCDSSQRLELAASDMEKLTRDFRREA</sequence>
<dbReference type="InterPro" id="IPR004089">
    <property type="entry name" value="MCPsignal_dom"/>
</dbReference>
<name>A0ABT5IYH9_9NEIS</name>
<evidence type="ECO:0000256" key="1">
    <source>
        <dbReference type="ARBA" id="ARBA00023224"/>
    </source>
</evidence>
<dbReference type="InterPro" id="IPR035965">
    <property type="entry name" value="PAS-like_dom_sf"/>
</dbReference>
<proteinExistence type="inferred from homology"/>
<dbReference type="RefSeq" id="WP_272751944.1">
    <property type="nucleotide sequence ID" value="NZ_JAQQLF010000011.1"/>
</dbReference>
<keyword evidence="4" id="KW-0472">Membrane</keyword>
<evidence type="ECO:0000259" key="6">
    <source>
        <dbReference type="PROSITE" id="PS50112"/>
    </source>
</evidence>
<evidence type="ECO:0000256" key="2">
    <source>
        <dbReference type="ARBA" id="ARBA00029447"/>
    </source>
</evidence>
<dbReference type="PANTHER" id="PTHR32089:SF114">
    <property type="entry name" value="METHYL-ACCEPTING CHEMOTAXIS PROTEIN MCPB"/>
    <property type="match status" value="1"/>
</dbReference>
<dbReference type="PANTHER" id="PTHR32089">
    <property type="entry name" value="METHYL-ACCEPTING CHEMOTAXIS PROTEIN MCPB"/>
    <property type="match status" value="1"/>
</dbReference>
<dbReference type="InterPro" id="IPR003660">
    <property type="entry name" value="HAMP_dom"/>
</dbReference>
<dbReference type="Proteomes" id="UP001219956">
    <property type="component" value="Unassembled WGS sequence"/>
</dbReference>
<dbReference type="Gene3D" id="1.10.287.950">
    <property type="entry name" value="Methyl-accepting chemotaxis protein"/>
    <property type="match status" value="1"/>
</dbReference>
<reference evidence="8 9" key="1">
    <citation type="submission" date="2023-01" db="EMBL/GenBank/DDBJ databases">
        <title>Novel species of the genus Vogesella isolated from rivers.</title>
        <authorList>
            <person name="Lu H."/>
        </authorList>
    </citation>
    <scope>NUCLEOTIDE SEQUENCE [LARGE SCALE GENOMIC DNA]</scope>
    <source>
        <strain evidence="8 9">DC21W</strain>
    </source>
</reference>
<comment type="caution">
    <text evidence="8">The sequence shown here is derived from an EMBL/GenBank/DDBJ whole genome shotgun (WGS) entry which is preliminary data.</text>
</comment>
<comment type="similarity">
    <text evidence="2">Belongs to the methyl-accepting chemotaxis (MCP) protein family.</text>
</comment>
<keyword evidence="1 3" id="KW-0807">Transducer</keyword>
<evidence type="ECO:0000256" key="4">
    <source>
        <dbReference type="SAM" id="Phobius"/>
    </source>
</evidence>
<dbReference type="PROSITE" id="PS50111">
    <property type="entry name" value="CHEMOTAXIS_TRANSDUC_2"/>
    <property type="match status" value="1"/>
</dbReference>
<feature type="domain" description="Methyl-accepting transducer" evidence="5">
    <location>
        <begin position="259"/>
        <end position="495"/>
    </location>
</feature>
<dbReference type="NCBIfam" id="TIGR00229">
    <property type="entry name" value="sensory_box"/>
    <property type="match status" value="1"/>
</dbReference>
<dbReference type="PROSITE" id="PS50112">
    <property type="entry name" value="PAS"/>
    <property type="match status" value="1"/>
</dbReference>
<evidence type="ECO:0000313" key="9">
    <source>
        <dbReference type="Proteomes" id="UP001219956"/>
    </source>
</evidence>
<keyword evidence="9" id="KW-1185">Reference proteome</keyword>
<evidence type="ECO:0000313" key="8">
    <source>
        <dbReference type="EMBL" id="MDC7717629.1"/>
    </source>
</evidence>
<dbReference type="PROSITE" id="PS50885">
    <property type="entry name" value="HAMP"/>
    <property type="match status" value="1"/>
</dbReference>
<dbReference type="InterPro" id="IPR013655">
    <property type="entry name" value="PAS_fold_3"/>
</dbReference>
<accession>A0ABT5IYH9</accession>
<dbReference type="SUPFAM" id="SSF58104">
    <property type="entry name" value="Methyl-accepting chemotaxis protein (MCP) signaling domain"/>
    <property type="match status" value="1"/>
</dbReference>
<dbReference type="Gene3D" id="3.30.450.20">
    <property type="entry name" value="PAS domain"/>
    <property type="match status" value="1"/>
</dbReference>
<evidence type="ECO:0000259" key="7">
    <source>
        <dbReference type="PROSITE" id="PS50885"/>
    </source>
</evidence>
<dbReference type="Pfam" id="PF00015">
    <property type="entry name" value="MCPsignal"/>
    <property type="match status" value="1"/>
</dbReference>
<evidence type="ECO:0000256" key="3">
    <source>
        <dbReference type="PROSITE-ProRule" id="PRU00284"/>
    </source>
</evidence>
<feature type="domain" description="PAS" evidence="6">
    <location>
        <begin position="14"/>
        <end position="50"/>
    </location>
</feature>